<gene>
    <name evidence="4" type="ORF">DFR57_111117</name>
</gene>
<dbReference type="AlphaFoldDB" id="A0A368XBP0"/>
<evidence type="ECO:0000256" key="1">
    <source>
        <dbReference type="ARBA" id="ARBA00004241"/>
    </source>
</evidence>
<sequence>MNSPRIKLHEDIKEQKGFTLIETLLVLSVLIIFLSIGGAFHYKTFDSYQYQTFYQLFEKDIIYLQQLSVTSNDSYALYFDLSNNSYQIKKSGIGTILLSREFPKAWTIRQNTLKLPLSFSKDGTIKNPGAIKVETTHNDYFITFPFGKGRCYSEKSK</sequence>
<accession>A0A368XBP0</accession>
<evidence type="ECO:0000256" key="2">
    <source>
        <dbReference type="ARBA" id="ARBA00023287"/>
    </source>
</evidence>
<protein>
    <submittedName>
        <fullName evidence="4">Competence protein ComGD</fullName>
    </submittedName>
</protein>
<keyword evidence="5" id="KW-1185">Reference proteome</keyword>
<comment type="caution">
    <text evidence="4">The sequence shown here is derived from an EMBL/GenBank/DDBJ whole genome shotgun (WGS) entry which is preliminary data.</text>
</comment>
<dbReference type="NCBIfam" id="NF040982">
    <property type="entry name" value="ComGD"/>
    <property type="match status" value="1"/>
</dbReference>
<evidence type="ECO:0000256" key="3">
    <source>
        <dbReference type="SAM" id="Phobius"/>
    </source>
</evidence>
<comment type="subcellular location">
    <subcellularLocation>
        <location evidence="1">Cell surface</location>
    </subcellularLocation>
</comment>
<keyword evidence="3" id="KW-0812">Transmembrane</keyword>
<dbReference type="Pfam" id="PF07963">
    <property type="entry name" value="N_methyl"/>
    <property type="match status" value="1"/>
</dbReference>
<evidence type="ECO:0000313" key="4">
    <source>
        <dbReference type="EMBL" id="RCW65382.1"/>
    </source>
</evidence>
<dbReference type="EMBL" id="QPJJ01000011">
    <property type="protein sequence ID" value="RCW65382.1"/>
    <property type="molecule type" value="Genomic_DNA"/>
</dbReference>
<name>A0A368XBP0_9BACI</name>
<organism evidence="4 5">
    <name type="scientific">Saliterribacillus persicus</name>
    <dbReference type="NCBI Taxonomy" id="930114"/>
    <lineage>
        <taxon>Bacteria</taxon>
        <taxon>Bacillati</taxon>
        <taxon>Bacillota</taxon>
        <taxon>Bacilli</taxon>
        <taxon>Bacillales</taxon>
        <taxon>Bacillaceae</taxon>
        <taxon>Saliterribacillus</taxon>
    </lineage>
</organism>
<dbReference type="NCBIfam" id="TIGR02532">
    <property type="entry name" value="IV_pilin_GFxxxE"/>
    <property type="match status" value="1"/>
</dbReference>
<dbReference type="RefSeq" id="WP_170132984.1">
    <property type="nucleotide sequence ID" value="NZ_QPJJ01000011.1"/>
</dbReference>
<dbReference type="GO" id="GO:0030420">
    <property type="term" value="P:establishment of competence for transformation"/>
    <property type="evidence" value="ECO:0007669"/>
    <property type="project" value="UniProtKB-KW"/>
</dbReference>
<feature type="transmembrane region" description="Helical" evidence="3">
    <location>
        <begin position="20"/>
        <end position="42"/>
    </location>
</feature>
<dbReference type="InterPro" id="IPR016785">
    <property type="entry name" value="ComGD"/>
</dbReference>
<keyword evidence="2" id="KW-0178">Competence</keyword>
<keyword evidence="3" id="KW-0472">Membrane</keyword>
<dbReference type="InterPro" id="IPR012902">
    <property type="entry name" value="N_methyl_site"/>
</dbReference>
<evidence type="ECO:0000313" key="5">
    <source>
        <dbReference type="Proteomes" id="UP000252585"/>
    </source>
</evidence>
<dbReference type="Proteomes" id="UP000252585">
    <property type="component" value="Unassembled WGS sequence"/>
</dbReference>
<keyword evidence="3" id="KW-1133">Transmembrane helix</keyword>
<reference evidence="4 5" key="1">
    <citation type="submission" date="2018-07" db="EMBL/GenBank/DDBJ databases">
        <title>Genomic Encyclopedia of Type Strains, Phase IV (KMG-IV): sequencing the most valuable type-strain genomes for metagenomic binning, comparative biology and taxonomic classification.</title>
        <authorList>
            <person name="Goeker M."/>
        </authorList>
    </citation>
    <scope>NUCLEOTIDE SEQUENCE [LARGE SCALE GENOMIC DNA]</scope>
    <source>
        <strain evidence="4 5">DSM 27696</strain>
    </source>
</reference>
<dbReference type="PIRSF" id="PIRSF021292">
    <property type="entry name" value="Competence_ComGD"/>
    <property type="match status" value="1"/>
</dbReference>
<proteinExistence type="predicted"/>
<dbReference type="GO" id="GO:0009986">
    <property type="term" value="C:cell surface"/>
    <property type="evidence" value="ECO:0007669"/>
    <property type="project" value="UniProtKB-SubCell"/>
</dbReference>